<dbReference type="EMBL" id="JAHQCR010000044">
    <property type="protein sequence ID" value="MBU9721781.1"/>
    <property type="molecule type" value="Genomic_DNA"/>
</dbReference>
<sequence>MRKRRLKAFIIKLLVIMLVLPPGLFNFSATASADEVGQSYQTVYETDFSSNDHNVRTDAGGTGDVEEVTIDGQTY</sequence>
<reference evidence="2 3" key="1">
    <citation type="submission" date="2021-06" db="EMBL/GenBank/DDBJ databases">
        <title>Bacillus sp. RD4P76, an endophyte from a halophyte.</title>
        <authorList>
            <person name="Sun J.-Q."/>
        </authorList>
    </citation>
    <scope>NUCLEOTIDE SEQUENCE [LARGE SCALE GENOMIC DNA]</scope>
    <source>
        <strain evidence="2 3">JCM 17098</strain>
    </source>
</reference>
<keyword evidence="3" id="KW-1185">Reference proteome</keyword>
<feature type="chain" id="PRO_5046739558" evidence="1">
    <location>
        <begin position="34"/>
        <end position="75"/>
    </location>
</feature>
<feature type="signal peptide" evidence="1">
    <location>
        <begin position="1"/>
        <end position="33"/>
    </location>
</feature>
<name>A0ABS6JT74_9BACI</name>
<organism evidence="2 3">
    <name type="scientific">Evansella alkalicola</name>
    <dbReference type="NCBI Taxonomy" id="745819"/>
    <lineage>
        <taxon>Bacteria</taxon>
        <taxon>Bacillati</taxon>
        <taxon>Bacillota</taxon>
        <taxon>Bacilli</taxon>
        <taxon>Bacillales</taxon>
        <taxon>Bacillaceae</taxon>
        <taxon>Evansella</taxon>
    </lineage>
</organism>
<accession>A0ABS6JT74</accession>
<dbReference type="RefSeq" id="WP_216943346.1">
    <property type="nucleotide sequence ID" value="NZ_JAHQCR010000044.1"/>
</dbReference>
<evidence type="ECO:0000313" key="2">
    <source>
        <dbReference type="EMBL" id="MBU9721781.1"/>
    </source>
</evidence>
<keyword evidence="1" id="KW-0732">Signal</keyword>
<evidence type="ECO:0000313" key="3">
    <source>
        <dbReference type="Proteomes" id="UP000790580"/>
    </source>
</evidence>
<dbReference type="Proteomes" id="UP000790580">
    <property type="component" value="Unassembled WGS sequence"/>
</dbReference>
<evidence type="ECO:0000256" key="1">
    <source>
        <dbReference type="SAM" id="SignalP"/>
    </source>
</evidence>
<gene>
    <name evidence="2" type="ORF">KS407_10085</name>
</gene>
<comment type="caution">
    <text evidence="2">The sequence shown here is derived from an EMBL/GenBank/DDBJ whole genome shotgun (WGS) entry which is preliminary data.</text>
</comment>
<feature type="non-terminal residue" evidence="2">
    <location>
        <position position="75"/>
    </location>
</feature>
<proteinExistence type="predicted"/>
<protein>
    <submittedName>
        <fullName evidence="2">Uncharacterized protein</fullName>
    </submittedName>
</protein>